<dbReference type="GO" id="GO:0007264">
    <property type="term" value="P:small GTPase-mediated signal transduction"/>
    <property type="evidence" value="ECO:0007669"/>
    <property type="project" value="TreeGrafter"/>
</dbReference>
<dbReference type="PANTHER" id="PTHR45808">
    <property type="entry name" value="RHO GTPASE-ACTIVATING PROTEIN 68F"/>
    <property type="match status" value="1"/>
</dbReference>
<dbReference type="InterPro" id="IPR036865">
    <property type="entry name" value="CRAL-TRIO_dom_sf"/>
</dbReference>
<comment type="caution">
    <text evidence="2">The sequence shown here is derived from an EMBL/GenBank/DDBJ whole genome shotgun (WGS) entry which is preliminary data.</text>
</comment>
<keyword evidence="3" id="KW-1185">Reference proteome</keyword>
<evidence type="ECO:0000313" key="3">
    <source>
        <dbReference type="Proteomes" id="UP001140094"/>
    </source>
</evidence>
<name>A0A9W8HWN4_9FUNG</name>
<dbReference type="InterPro" id="IPR001251">
    <property type="entry name" value="CRAL-TRIO_dom"/>
</dbReference>
<dbReference type="CDD" id="cd00170">
    <property type="entry name" value="SEC14"/>
    <property type="match status" value="1"/>
</dbReference>
<dbReference type="Gene3D" id="3.40.525.10">
    <property type="entry name" value="CRAL-TRIO lipid binding domain"/>
    <property type="match status" value="1"/>
</dbReference>
<evidence type="ECO:0000259" key="1">
    <source>
        <dbReference type="Pfam" id="PF13716"/>
    </source>
</evidence>
<organism evidence="2 3">
    <name type="scientific">Coemansia guatemalensis</name>
    <dbReference type="NCBI Taxonomy" id="2761395"/>
    <lineage>
        <taxon>Eukaryota</taxon>
        <taxon>Fungi</taxon>
        <taxon>Fungi incertae sedis</taxon>
        <taxon>Zoopagomycota</taxon>
        <taxon>Kickxellomycotina</taxon>
        <taxon>Kickxellomycetes</taxon>
        <taxon>Kickxellales</taxon>
        <taxon>Kickxellaceae</taxon>
        <taxon>Coemansia</taxon>
    </lineage>
</organism>
<dbReference type="Pfam" id="PF13716">
    <property type="entry name" value="CRAL_TRIO_2"/>
    <property type="match status" value="1"/>
</dbReference>
<dbReference type="EMBL" id="JANBUO010000224">
    <property type="protein sequence ID" value="KAJ2806115.1"/>
    <property type="molecule type" value="Genomic_DNA"/>
</dbReference>
<dbReference type="PANTHER" id="PTHR45808:SF2">
    <property type="entry name" value="RHO GTPASE-ACTIVATING PROTEIN 68F"/>
    <property type="match status" value="1"/>
</dbReference>
<accession>A0A9W8HWN4</accession>
<protein>
    <recommendedName>
        <fullName evidence="1">CRAL-TRIO domain-containing protein</fullName>
    </recommendedName>
</protein>
<dbReference type="GO" id="GO:0005737">
    <property type="term" value="C:cytoplasm"/>
    <property type="evidence" value="ECO:0007669"/>
    <property type="project" value="TreeGrafter"/>
</dbReference>
<sequence>MEEQYRQWRRHVIEEHAANYTLGTDEQHLTSLERNLTYADFKQAVMQGDDGGRLLNYVNANVIFQAGVDYESKPMVVFCACNLPSPKEVDYDRLLNLIIFRLDEFVENDYTVVMLTSGAQYNPGWGWLTKAYRRLDRKYRKNVKNVYVVHPSMWSKLIFQVFGRIVRYVNMPNGAILFLPCYA</sequence>
<dbReference type="OrthoDB" id="19923at2759"/>
<proteinExistence type="predicted"/>
<feature type="domain" description="CRAL-TRIO" evidence="1">
    <location>
        <begin position="74"/>
        <end position="167"/>
    </location>
</feature>
<gene>
    <name evidence="2" type="ORF">H4R20_001811</name>
</gene>
<dbReference type="SUPFAM" id="SSF52087">
    <property type="entry name" value="CRAL/TRIO domain"/>
    <property type="match status" value="1"/>
</dbReference>
<dbReference type="GO" id="GO:0005096">
    <property type="term" value="F:GTPase activator activity"/>
    <property type="evidence" value="ECO:0007669"/>
    <property type="project" value="TreeGrafter"/>
</dbReference>
<dbReference type="AlphaFoldDB" id="A0A9W8HWN4"/>
<dbReference type="Proteomes" id="UP001140094">
    <property type="component" value="Unassembled WGS sequence"/>
</dbReference>
<evidence type="ECO:0000313" key="2">
    <source>
        <dbReference type="EMBL" id="KAJ2806115.1"/>
    </source>
</evidence>
<reference evidence="2" key="1">
    <citation type="submission" date="2022-07" db="EMBL/GenBank/DDBJ databases">
        <title>Phylogenomic reconstructions and comparative analyses of Kickxellomycotina fungi.</title>
        <authorList>
            <person name="Reynolds N.K."/>
            <person name="Stajich J.E."/>
            <person name="Barry K."/>
            <person name="Grigoriev I.V."/>
            <person name="Crous P."/>
            <person name="Smith M.E."/>
        </authorList>
    </citation>
    <scope>NUCLEOTIDE SEQUENCE</scope>
    <source>
        <strain evidence="2">NRRL 1565</strain>
    </source>
</reference>